<name>A0A9D4DW68_DREPO</name>
<protein>
    <submittedName>
        <fullName evidence="1">Uncharacterized protein</fullName>
    </submittedName>
</protein>
<sequence length="102" mass="11520">MEQLGEVGDKIAAASLKTPQIKSTGAYHFALKSGNYPQRYQSSFCLLPNTGRCQSTDRIDETPPPGTLNKFEKNRMKTSNARTHTDRQTDTMPSHKLFCLWQ</sequence>
<reference evidence="1" key="2">
    <citation type="submission" date="2020-11" db="EMBL/GenBank/DDBJ databases">
        <authorList>
            <person name="McCartney M.A."/>
            <person name="Auch B."/>
            <person name="Kono T."/>
            <person name="Mallez S."/>
            <person name="Becker A."/>
            <person name="Gohl D.M."/>
            <person name="Silverstein K.A.T."/>
            <person name="Koren S."/>
            <person name="Bechman K.B."/>
            <person name="Herman A."/>
            <person name="Abrahante J.E."/>
            <person name="Garbe J."/>
        </authorList>
    </citation>
    <scope>NUCLEOTIDE SEQUENCE</scope>
    <source>
        <strain evidence="1">Duluth1</strain>
        <tissue evidence="1">Whole animal</tissue>
    </source>
</reference>
<proteinExistence type="predicted"/>
<evidence type="ECO:0000313" key="2">
    <source>
        <dbReference type="Proteomes" id="UP000828390"/>
    </source>
</evidence>
<comment type="caution">
    <text evidence="1">The sequence shown here is derived from an EMBL/GenBank/DDBJ whole genome shotgun (WGS) entry which is preliminary data.</text>
</comment>
<dbReference type="AlphaFoldDB" id="A0A9D4DW68"/>
<evidence type="ECO:0000313" key="1">
    <source>
        <dbReference type="EMBL" id="KAH3768736.1"/>
    </source>
</evidence>
<reference evidence="1" key="1">
    <citation type="journal article" date="2019" name="bioRxiv">
        <title>The Genome of the Zebra Mussel, Dreissena polymorpha: A Resource for Invasive Species Research.</title>
        <authorList>
            <person name="McCartney M.A."/>
            <person name="Auch B."/>
            <person name="Kono T."/>
            <person name="Mallez S."/>
            <person name="Zhang Y."/>
            <person name="Obille A."/>
            <person name="Becker A."/>
            <person name="Abrahante J.E."/>
            <person name="Garbe J."/>
            <person name="Badalamenti J.P."/>
            <person name="Herman A."/>
            <person name="Mangelson H."/>
            <person name="Liachko I."/>
            <person name="Sullivan S."/>
            <person name="Sone E.D."/>
            <person name="Koren S."/>
            <person name="Silverstein K.A.T."/>
            <person name="Beckman K.B."/>
            <person name="Gohl D.M."/>
        </authorList>
    </citation>
    <scope>NUCLEOTIDE SEQUENCE</scope>
    <source>
        <strain evidence="1">Duluth1</strain>
        <tissue evidence="1">Whole animal</tissue>
    </source>
</reference>
<keyword evidence="2" id="KW-1185">Reference proteome</keyword>
<dbReference type="Proteomes" id="UP000828390">
    <property type="component" value="Unassembled WGS sequence"/>
</dbReference>
<gene>
    <name evidence="1" type="ORF">DPMN_169953</name>
</gene>
<dbReference type="EMBL" id="JAIWYP010000009">
    <property type="protein sequence ID" value="KAH3768736.1"/>
    <property type="molecule type" value="Genomic_DNA"/>
</dbReference>
<organism evidence="1 2">
    <name type="scientific">Dreissena polymorpha</name>
    <name type="common">Zebra mussel</name>
    <name type="synonym">Mytilus polymorpha</name>
    <dbReference type="NCBI Taxonomy" id="45954"/>
    <lineage>
        <taxon>Eukaryota</taxon>
        <taxon>Metazoa</taxon>
        <taxon>Spiralia</taxon>
        <taxon>Lophotrochozoa</taxon>
        <taxon>Mollusca</taxon>
        <taxon>Bivalvia</taxon>
        <taxon>Autobranchia</taxon>
        <taxon>Heteroconchia</taxon>
        <taxon>Euheterodonta</taxon>
        <taxon>Imparidentia</taxon>
        <taxon>Neoheterodontei</taxon>
        <taxon>Myida</taxon>
        <taxon>Dreissenoidea</taxon>
        <taxon>Dreissenidae</taxon>
        <taxon>Dreissena</taxon>
    </lineage>
</organism>
<accession>A0A9D4DW68</accession>